<protein>
    <submittedName>
        <fullName evidence="5">Prolyl oligopeptidase family protein</fullName>
    </submittedName>
</protein>
<name>A0A517YDI4_9BACT</name>
<dbReference type="GO" id="GO:0008236">
    <property type="term" value="F:serine-type peptidase activity"/>
    <property type="evidence" value="ECO:0007669"/>
    <property type="project" value="InterPro"/>
</dbReference>
<dbReference type="EMBL" id="CP036274">
    <property type="protein sequence ID" value="QDU28296.1"/>
    <property type="molecule type" value="Genomic_DNA"/>
</dbReference>
<evidence type="ECO:0000259" key="4">
    <source>
        <dbReference type="Pfam" id="PF22244"/>
    </source>
</evidence>
<reference evidence="5 6" key="1">
    <citation type="submission" date="2019-02" db="EMBL/GenBank/DDBJ databases">
        <title>Deep-cultivation of Planctomycetes and their phenomic and genomic characterization uncovers novel biology.</title>
        <authorList>
            <person name="Wiegand S."/>
            <person name="Jogler M."/>
            <person name="Boedeker C."/>
            <person name="Pinto D."/>
            <person name="Vollmers J."/>
            <person name="Rivas-Marin E."/>
            <person name="Kohn T."/>
            <person name="Peeters S.H."/>
            <person name="Heuer A."/>
            <person name="Rast P."/>
            <person name="Oberbeckmann S."/>
            <person name="Bunk B."/>
            <person name="Jeske O."/>
            <person name="Meyerdierks A."/>
            <person name="Storesund J.E."/>
            <person name="Kallscheuer N."/>
            <person name="Luecker S."/>
            <person name="Lage O.M."/>
            <person name="Pohl T."/>
            <person name="Merkel B.J."/>
            <person name="Hornburger P."/>
            <person name="Mueller R.-W."/>
            <person name="Bruemmer F."/>
            <person name="Labrenz M."/>
            <person name="Spormann A.M."/>
            <person name="Op den Camp H."/>
            <person name="Overmann J."/>
            <person name="Amann R."/>
            <person name="Jetten M.S.M."/>
            <person name="Mascher T."/>
            <person name="Medema M.H."/>
            <person name="Devos D.P."/>
            <person name="Kaster A.-K."/>
            <person name="Ovreas L."/>
            <person name="Rohde M."/>
            <person name="Galperin M.Y."/>
            <person name="Jogler C."/>
        </authorList>
    </citation>
    <scope>NUCLEOTIDE SEQUENCE [LARGE SCALE GENOMIC DNA]</scope>
    <source>
        <strain evidence="5 6">ETA_A8</strain>
    </source>
</reference>
<evidence type="ECO:0000256" key="2">
    <source>
        <dbReference type="ARBA" id="ARBA00022729"/>
    </source>
</evidence>
<dbReference type="KEGG" id="aagg:ETAA8_33960"/>
<dbReference type="OrthoDB" id="3668964at2"/>
<feature type="domain" description="4-O-methyl-glucuronoyl methylesterase-like" evidence="4">
    <location>
        <begin position="197"/>
        <end position="329"/>
    </location>
</feature>
<dbReference type="Gene3D" id="3.40.50.1820">
    <property type="entry name" value="alpha/beta hydrolase"/>
    <property type="match status" value="1"/>
</dbReference>
<accession>A0A517YDI4</accession>
<evidence type="ECO:0000313" key="6">
    <source>
        <dbReference type="Proteomes" id="UP000315017"/>
    </source>
</evidence>
<keyword evidence="1" id="KW-0719">Serine esterase</keyword>
<proteinExistence type="predicted"/>
<gene>
    <name evidence="5" type="ORF">ETAA8_33960</name>
</gene>
<dbReference type="InterPro" id="IPR050261">
    <property type="entry name" value="FrsA_esterase"/>
</dbReference>
<dbReference type="PANTHER" id="PTHR22946">
    <property type="entry name" value="DIENELACTONE HYDROLASE DOMAIN-CONTAINING PROTEIN-RELATED"/>
    <property type="match status" value="1"/>
</dbReference>
<evidence type="ECO:0000256" key="3">
    <source>
        <dbReference type="ARBA" id="ARBA00022801"/>
    </source>
</evidence>
<keyword evidence="2" id="KW-0732">Signal</keyword>
<organism evidence="5 6">
    <name type="scientific">Anatilimnocola aggregata</name>
    <dbReference type="NCBI Taxonomy" id="2528021"/>
    <lineage>
        <taxon>Bacteria</taxon>
        <taxon>Pseudomonadati</taxon>
        <taxon>Planctomycetota</taxon>
        <taxon>Planctomycetia</taxon>
        <taxon>Pirellulales</taxon>
        <taxon>Pirellulaceae</taxon>
        <taxon>Anatilimnocola</taxon>
    </lineage>
</organism>
<dbReference type="InterPro" id="IPR054579">
    <property type="entry name" value="GCE-like_dom"/>
</dbReference>
<sequence length="368" mass="41422">MFNRLLPLIVALALMAPSSGRICLCWAHELPTPRAKNHQRVMYFVDDQGTEQPVQSRADWERRRKDIIVGVEAVFGPLPDRSQLGPVKFEVVPGSRAETETHTREKLKIEVDDGDSLLAWLLVPKGLKGIVPGIIAIHQTNGKLGKDEVVGLSGLKNLHYGRELVERGYVVIAPDYPSLGEYSYDFSKDRYLSGSMKGIWNHMRCVDLLARHENVDAKRIAAIGHSLGGHNSIFLGVFDSRVQAVVTSCGWTPMPDYEGGKISGWSGERYAPRIRSEYGAEASRLPFDFYELISALAPRGFFSCSPMRDSNFDVAGVKKAIPVVREVYELWQVPDRLQVRYPECGHDFPPDVREESYQFLDKLLQHKK</sequence>
<keyword evidence="6" id="KW-1185">Reference proteome</keyword>
<evidence type="ECO:0000256" key="1">
    <source>
        <dbReference type="ARBA" id="ARBA00022487"/>
    </source>
</evidence>
<dbReference type="Proteomes" id="UP000315017">
    <property type="component" value="Chromosome"/>
</dbReference>
<evidence type="ECO:0000313" key="5">
    <source>
        <dbReference type="EMBL" id="QDU28296.1"/>
    </source>
</evidence>
<dbReference type="RefSeq" id="WP_145090336.1">
    <property type="nucleotide sequence ID" value="NZ_CP036274.1"/>
</dbReference>
<keyword evidence="3" id="KW-0378">Hydrolase</keyword>
<dbReference type="InterPro" id="IPR029058">
    <property type="entry name" value="AB_hydrolase_fold"/>
</dbReference>
<dbReference type="Pfam" id="PF22244">
    <property type="entry name" value="GCE_fung"/>
    <property type="match status" value="1"/>
</dbReference>
<dbReference type="SUPFAM" id="SSF53474">
    <property type="entry name" value="alpha/beta-Hydrolases"/>
    <property type="match status" value="1"/>
</dbReference>
<dbReference type="AlphaFoldDB" id="A0A517YDI4"/>
<dbReference type="GO" id="GO:0006508">
    <property type="term" value="P:proteolysis"/>
    <property type="evidence" value="ECO:0007669"/>
    <property type="project" value="InterPro"/>
</dbReference>